<accession>A0ABW6FID3</accession>
<sequence length="153" mass="16130">MRKTTTALAALGVAILGITVPVGTAQAATACDNAWHALPAGMMGAYEHADCGGGFLGRTAGADSNWRNDLGAFQGADNDKASSVLNAGTTDSDYTVVQFFNDAGTTGGYSCLKRGEFYASNLTNDYFTSGHVVNDNISSHRWVREQDCGRFMT</sequence>
<dbReference type="Gene3D" id="2.60.20.10">
    <property type="entry name" value="Crystallins"/>
    <property type="match status" value="1"/>
</dbReference>
<organism evidence="2 3">
    <name type="scientific">Streptomyces albidochromogenes</name>
    <dbReference type="NCBI Taxonomy" id="329524"/>
    <lineage>
        <taxon>Bacteria</taxon>
        <taxon>Bacillati</taxon>
        <taxon>Actinomycetota</taxon>
        <taxon>Actinomycetes</taxon>
        <taxon>Kitasatosporales</taxon>
        <taxon>Streptomycetaceae</taxon>
        <taxon>Streptomyces</taxon>
    </lineage>
</organism>
<keyword evidence="1" id="KW-0732">Signal</keyword>
<proteinExistence type="predicted"/>
<evidence type="ECO:0008006" key="4">
    <source>
        <dbReference type="Google" id="ProtNLM"/>
    </source>
</evidence>
<gene>
    <name evidence="2" type="ORF">ACFWJN_04655</name>
</gene>
<comment type="caution">
    <text evidence="2">The sequence shown here is derived from an EMBL/GenBank/DDBJ whole genome shotgun (WGS) entry which is preliminary data.</text>
</comment>
<feature type="chain" id="PRO_5045222892" description="Peptidase inhibitor family I36 protein" evidence="1">
    <location>
        <begin position="28"/>
        <end position="153"/>
    </location>
</feature>
<dbReference type="RefSeq" id="WP_386708900.1">
    <property type="nucleotide sequence ID" value="NZ_JBHXIJ010000017.1"/>
</dbReference>
<dbReference type="Proteomes" id="UP001598448">
    <property type="component" value="Unassembled WGS sequence"/>
</dbReference>
<dbReference type="PROSITE" id="PS51257">
    <property type="entry name" value="PROKAR_LIPOPROTEIN"/>
    <property type="match status" value="1"/>
</dbReference>
<reference evidence="2 3" key="1">
    <citation type="submission" date="2024-09" db="EMBL/GenBank/DDBJ databases">
        <title>The Natural Products Discovery Center: Release of the First 8490 Sequenced Strains for Exploring Actinobacteria Biosynthetic Diversity.</title>
        <authorList>
            <person name="Kalkreuter E."/>
            <person name="Kautsar S.A."/>
            <person name="Yang D."/>
            <person name="Bader C.D."/>
            <person name="Teijaro C.N."/>
            <person name="Fluegel L."/>
            <person name="Davis C.M."/>
            <person name="Simpson J.R."/>
            <person name="Lauterbach L."/>
            <person name="Steele A.D."/>
            <person name="Gui C."/>
            <person name="Meng S."/>
            <person name="Li G."/>
            <person name="Viehrig K."/>
            <person name="Ye F."/>
            <person name="Su P."/>
            <person name="Kiefer A.F."/>
            <person name="Nichols A."/>
            <person name="Cepeda A.J."/>
            <person name="Yan W."/>
            <person name="Fan B."/>
            <person name="Jiang Y."/>
            <person name="Adhikari A."/>
            <person name="Zheng C.-J."/>
            <person name="Schuster L."/>
            <person name="Cowan T.M."/>
            <person name="Smanski M.J."/>
            <person name="Chevrette M.G."/>
            <person name="De Carvalho L.P.S."/>
            <person name="Shen B."/>
        </authorList>
    </citation>
    <scope>NUCLEOTIDE SEQUENCE [LARGE SCALE GENOMIC DNA]</scope>
    <source>
        <strain evidence="2 3">NPDC058348</strain>
    </source>
</reference>
<evidence type="ECO:0000256" key="1">
    <source>
        <dbReference type="SAM" id="SignalP"/>
    </source>
</evidence>
<keyword evidence="3" id="KW-1185">Reference proteome</keyword>
<feature type="signal peptide" evidence="1">
    <location>
        <begin position="1"/>
        <end position="27"/>
    </location>
</feature>
<dbReference type="EMBL" id="JBHXIJ010000017">
    <property type="protein sequence ID" value="MFD5098262.1"/>
    <property type="molecule type" value="Genomic_DNA"/>
</dbReference>
<evidence type="ECO:0000313" key="3">
    <source>
        <dbReference type="Proteomes" id="UP001598448"/>
    </source>
</evidence>
<name>A0ABW6FID3_9ACTN</name>
<protein>
    <recommendedName>
        <fullName evidence="4">Peptidase inhibitor family I36 protein</fullName>
    </recommendedName>
</protein>
<evidence type="ECO:0000313" key="2">
    <source>
        <dbReference type="EMBL" id="MFD5098262.1"/>
    </source>
</evidence>